<sequence>MPDVLPFGKLRDLGCVCQVYLNTNQFASMNNGVYVKVLYLHGNHDNNDGDKGQTCSCEMENSRSTVCRNYTPINLSAIMKVAKTESRLMPQRINSLRLSGKNRKRTDLFLQVNNDECSSNGRRKTLHESLRRSKSNSYS</sequence>
<comment type="caution">
    <text evidence="2">The sequence shown here is derived from an EMBL/GenBank/DDBJ whole genome shotgun (WGS) entry which is preliminary data.</text>
</comment>
<dbReference type="Proteomes" id="UP000828390">
    <property type="component" value="Unassembled WGS sequence"/>
</dbReference>
<name>A0A9D3YAH2_DREPO</name>
<protein>
    <submittedName>
        <fullName evidence="2">Uncharacterized protein</fullName>
    </submittedName>
</protein>
<proteinExistence type="predicted"/>
<reference evidence="2" key="2">
    <citation type="submission" date="2020-11" db="EMBL/GenBank/DDBJ databases">
        <authorList>
            <person name="McCartney M.A."/>
            <person name="Auch B."/>
            <person name="Kono T."/>
            <person name="Mallez S."/>
            <person name="Becker A."/>
            <person name="Gohl D.M."/>
            <person name="Silverstein K.A.T."/>
            <person name="Koren S."/>
            <person name="Bechman K.B."/>
            <person name="Herman A."/>
            <person name="Abrahante J.E."/>
            <person name="Garbe J."/>
        </authorList>
    </citation>
    <scope>NUCLEOTIDE SEQUENCE</scope>
    <source>
        <strain evidence="2">Duluth1</strain>
        <tissue evidence="2">Whole animal</tissue>
    </source>
</reference>
<dbReference type="AlphaFoldDB" id="A0A9D3YAH2"/>
<dbReference type="EMBL" id="JAIWYP010000016">
    <property type="protein sequence ID" value="KAH3696813.1"/>
    <property type="molecule type" value="Genomic_DNA"/>
</dbReference>
<evidence type="ECO:0000256" key="1">
    <source>
        <dbReference type="SAM" id="MobiDB-lite"/>
    </source>
</evidence>
<evidence type="ECO:0000313" key="2">
    <source>
        <dbReference type="EMBL" id="KAH3696813.1"/>
    </source>
</evidence>
<organism evidence="2 3">
    <name type="scientific">Dreissena polymorpha</name>
    <name type="common">Zebra mussel</name>
    <name type="synonym">Mytilus polymorpha</name>
    <dbReference type="NCBI Taxonomy" id="45954"/>
    <lineage>
        <taxon>Eukaryota</taxon>
        <taxon>Metazoa</taxon>
        <taxon>Spiralia</taxon>
        <taxon>Lophotrochozoa</taxon>
        <taxon>Mollusca</taxon>
        <taxon>Bivalvia</taxon>
        <taxon>Autobranchia</taxon>
        <taxon>Heteroconchia</taxon>
        <taxon>Euheterodonta</taxon>
        <taxon>Imparidentia</taxon>
        <taxon>Neoheterodontei</taxon>
        <taxon>Myida</taxon>
        <taxon>Dreissenoidea</taxon>
        <taxon>Dreissenidae</taxon>
        <taxon>Dreissena</taxon>
    </lineage>
</organism>
<accession>A0A9D3YAH2</accession>
<gene>
    <name evidence="2" type="ORF">DPMN_084291</name>
</gene>
<keyword evidence="3" id="KW-1185">Reference proteome</keyword>
<feature type="region of interest" description="Disordered" evidence="1">
    <location>
        <begin position="118"/>
        <end position="139"/>
    </location>
</feature>
<reference evidence="2" key="1">
    <citation type="journal article" date="2019" name="bioRxiv">
        <title>The Genome of the Zebra Mussel, Dreissena polymorpha: A Resource for Invasive Species Research.</title>
        <authorList>
            <person name="McCartney M.A."/>
            <person name="Auch B."/>
            <person name="Kono T."/>
            <person name="Mallez S."/>
            <person name="Zhang Y."/>
            <person name="Obille A."/>
            <person name="Becker A."/>
            <person name="Abrahante J.E."/>
            <person name="Garbe J."/>
            <person name="Badalamenti J.P."/>
            <person name="Herman A."/>
            <person name="Mangelson H."/>
            <person name="Liachko I."/>
            <person name="Sullivan S."/>
            <person name="Sone E.D."/>
            <person name="Koren S."/>
            <person name="Silverstein K.A.T."/>
            <person name="Beckman K.B."/>
            <person name="Gohl D.M."/>
        </authorList>
    </citation>
    <scope>NUCLEOTIDE SEQUENCE</scope>
    <source>
        <strain evidence="2">Duluth1</strain>
        <tissue evidence="2">Whole animal</tissue>
    </source>
</reference>
<evidence type="ECO:0000313" key="3">
    <source>
        <dbReference type="Proteomes" id="UP000828390"/>
    </source>
</evidence>